<dbReference type="CDD" id="cd00143">
    <property type="entry name" value="PP2Cc"/>
    <property type="match status" value="1"/>
</dbReference>
<feature type="domain" description="PPM-type phosphatase" evidence="12">
    <location>
        <begin position="32"/>
        <end position="292"/>
    </location>
</feature>
<comment type="cofactor">
    <cofactor evidence="1">
        <name>Mn(2+)</name>
        <dbReference type="ChEBI" id="CHEBI:29035"/>
    </cofactor>
</comment>
<keyword evidence="14" id="KW-1185">Reference proteome</keyword>
<evidence type="ECO:0000313" key="14">
    <source>
        <dbReference type="Proteomes" id="UP000289152"/>
    </source>
</evidence>
<keyword evidence="5" id="KW-0479">Metal-binding</keyword>
<feature type="region of interest" description="Disordered" evidence="11">
    <location>
        <begin position="359"/>
        <end position="520"/>
    </location>
</feature>
<evidence type="ECO:0000256" key="9">
    <source>
        <dbReference type="ARBA" id="ARBA00048832"/>
    </source>
</evidence>
<evidence type="ECO:0000256" key="5">
    <source>
        <dbReference type="ARBA" id="ARBA00022723"/>
    </source>
</evidence>
<dbReference type="InterPro" id="IPR015655">
    <property type="entry name" value="PP2C"/>
</dbReference>
<dbReference type="PANTHER" id="PTHR13832:SF565">
    <property type="entry name" value="AT28366P-RELATED"/>
    <property type="match status" value="1"/>
</dbReference>
<protein>
    <recommendedName>
        <fullName evidence="4">protein-serine/threonine phosphatase</fullName>
        <ecNumber evidence="4">3.1.3.16</ecNumber>
    </recommendedName>
</protein>
<dbReference type="EMBL" id="SDIL01000070">
    <property type="protein sequence ID" value="RXK37355.1"/>
    <property type="molecule type" value="Genomic_DNA"/>
</dbReference>
<comment type="similarity">
    <text evidence="3 10">Belongs to the PP2C family.</text>
</comment>
<evidence type="ECO:0000313" key="13">
    <source>
        <dbReference type="EMBL" id="RXK37355.1"/>
    </source>
</evidence>
<evidence type="ECO:0000256" key="6">
    <source>
        <dbReference type="ARBA" id="ARBA00022801"/>
    </source>
</evidence>
<reference evidence="13 14" key="1">
    <citation type="submission" date="2016-06" db="EMBL/GenBank/DDBJ databases">
        <title>Evolution of pathogenesis and genome organization in the Tremellales.</title>
        <authorList>
            <person name="Cuomo C."/>
            <person name="Litvintseva A."/>
            <person name="Heitman J."/>
            <person name="Chen Y."/>
            <person name="Sun S."/>
            <person name="Springer D."/>
            <person name="Dromer F."/>
            <person name="Young S."/>
            <person name="Zeng Q."/>
            <person name="Chapman S."/>
            <person name="Gujja S."/>
            <person name="Saif S."/>
            <person name="Birren B."/>
        </authorList>
    </citation>
    <scope>NUCLEOTIDE SEQUENCE [LARGE SCALE GENOMIC DNA]</scope>
    <source>
        <strain evidence="13 14">ATCC 28783</strain>
    </source>
</reference>
<dbReference type="Proteomes" id="UP000289152">
    <property type="component" value="Unassembled WGS sequence"/>
</dbReference>
<feature type="compositionally biased region" description="Acidic residues" evidence="11">
    <location>
        <begin position="363"/>
        <end position="375"/>
    </location>
</feature>
<dbReference type="GO" id="GO:0004722">
    <property type="term" value="F:protein serine/threonine phosphatase activity"/>
    <property type="evidence" value="ECO:0007669"/>
    <property type="project" value="UniProtKB-EC"/>
</dbReference>
<dbReference type="PROSITE" id="PS01032">
    <property type="entry name" value="PPM_1"/>
    <property type="match status" value="1"/>
</dbReference>
<accession>A0A4Q1BI83</accession>
<dbReference type="OrthoDB" id="10264738at2759"/>
<name>A0A4Q1BI83_TREME</name>
<dbReference type="STRING" id="5217.A0A4Q1BI83"/>
<evidence type="ECO:0000259" key="12">
    <source>
        <dbReference type="PROSITE" id="PS51746"/>
    </source>
</evidence>
<dbReference type="PROSITE" id="PS51746">
    <property type="entry name" value="PPM_2"/>
    <property type="match status" value="1"/>
</dbReference>
<sequence length="538" mass="57122">MKATNVVGMEDSHSVHLYLPPADGGAPPVQPEGGINDIPIQPAGSTVTNDSVESEGPALLGVFDGHGGSTVAKFTGTTFHTRLAGLEAYKNGDYEVALKEVFMKTDRDLRADPNFFNDPSGCTAVVGLVTTDGRIIVANAGDSRSVLGYKGIAKDLSHDHKPTNAGETARITSAGGFVEFGRVNGNLALSRAIGDFEFKQNYSLEPEKQIVTCDPEITTHNIDGEEEFIVFACDGIWDCLTSQQVIDFIRRGVANGDDLGKICEDLMTKCLATSSESAGLGCDNMTVVIVALLNGRTPDEWQAWVKKRVEDRVGRETPEFVPDVFGPARTAAITGGGFRMAGTSGLANLAQILSGKVVPFDPAQDDEDEDDDDDDGLHIITPDELNAYKSNTPSDDVYMDDKAFSGPIAPKDVTDNLDSEEPRSSDTKATHIPLIVDEDGDSVMSDADSDITTTAAPAPSGPPVPPGLPPPISSQFKERPSSPLPPTFTSIGSPQVQNVGDKLNGDMTQHETKPAGDAYPEVAKVEGLMDTSESPIKL</sequence>
<dbReference type="SUPFAM" id="SSF81606">
    <property type="entry name" value="PP2C-like"/>
    <property type="match status" value="1"/>
</dbReference>
<comment type="cofactor">
    <cofactor evidence="2">
        <name>Mg(2+)</name>
        <dbReference type="ChEBI" id="CHEBI:18420"/>
    </cofactor>
</comment>
<evidence type="ECO:0000256" key="2">
    <source>
        <dbReference type="ARBA" id="ARBA00001946"/>
    </source>
</evidence>
<dbReference type="InterPro" id="IPR000222">
    <property type="entry name" value="PP2C_BS"/>
</dbReference>
<dbReference type="GO" id="GO:0046872">
    <property type="term" value="F:metal ion binding"/>
    <property type="evidence" value="ECO:0007669"/>
    <property type="project" value="UniProtKB-KW"/>
</dbReference>
<dbReference type="InParanoid" id="A0A4Q1BI83"/>
<evidence type="ECO:0000256" key="7">
    <source>
        <dbReference type="ARBA" id="ARBA00022912"/>
    </source>
</evidence>
<gene>
    <name evidence="13" type="ORF">M231_05342</name>
</gene>
<organism evidence="13 14">
    <name type="scientific">Tremella mesenterica</name>
    <name type="common">Jelly fungus</name>
    <dbReference type="NCBI Taxonomy" id="5217"/>
    <lineage>
        <taxon>Eukaryota</taxon>
        <taxon>Fungi</taxon>
        <taxon>Dikarya</taxon>
        <taxon>Basidiomycota</taxon>
        <taxon>Agaricomycotina</taxon>
        <taxon>Tremellomycetes</taxon>
        <taxon>Tremellales</taxon>
        <taxon>Tremellaceae</taxon>
        <taxon>Tremella</taxon>
    </lineage>
</organism>
<dbReference type="Pfam" id="PF00481">
    <property type="entry name" value="PP2C"/>
    <property type="match status" value="1"/>
</dbReference>
<feature type="compositionally biased region" description="Basic and acidic residues" evidence="11">
    <location>
        <begin position="420"/>
        <end position="429"/>
    </location>
</feature>
<dbReference type="PANTHER" id="PTHR13832">
    <property type="entry name" value="PROTEIN PHOSPHATASE 2C"/>
    <property type="match status" value="1"/>
</dbReference>
<feature type="compositionally biased region" description="Pro residues" evidence="11">
    <location>
        <begin position="459"/>
        <end position="472"/>
    </location>
</feature>
<evidence type="ECO:0000256" key="10">
    <source>
        <dbReference type="RuleBase" id="RU003465"/>
    </source>
</evidence>
<dbReference type="SMART" id="SM00331">
    <property type="entry name" value="PP2C_SIG"/>
    <property type="match status" value="1"/>
</dbReference>
<keyword evidence="8" id="KW-0464">Manganese</keyword>
<feature type="compositionally biased region" description="Polar residues" evidence="11">
    <location>
        <begin position="487"/>
        <end position="498"/>
    </location>
</feature>
<comment type="caution">
    <text evidence="13">The sequence shown here is derived from an EMBL/GenBank/DDBJ whole genome shotgun (WGS) entry which is preliminary data.</text>
</comment>
<dbReference type="VEuPathDB" id="FungiDB:TREMEDRAFT_25513"/>
<evidence type="ECO:0000256" key="8">
    <source>
        <dbReference type="ARBA" id="ARBA00023211"/>
    </source>
</evidence>
<evidence type="ECO:0000256" key="1">
    <source>
        <dbReference type="ARBA" id="ARBA00001936"/>
    </source>
</evidence>
<evidence type="ECO:0000256" key="11">
    <source>
        <dbReference type="SAM" id="MobiDB-lite"/>
    </source>
</evidence>
<dbReference type="Gene3D" id="3.60.40.10">
    <property type="entry name" value="PPM-type phosphatase domain"/>
    <property type="match status" value="1"/>
</dbReference>
<dbReference type="EC" id="3.1.3.16" evidence="4"/>
<dbReference type="SMART" id="SM00332">
    <property type="entry name" value="PP2Cc"/>
    <property type="match status" value="1"/>
</dbReference>
<evidence type="ECO:0000256" key="3">
    <source>
        <dbReference type="ARBA" id="ARBA00006702"/>
    </source>
</evidence>
<keyword evidence="7 10" id="KW-0904">Protein phosphatase</keyword>
<dbReference type="FunFam" id="3.60.40.10:FF:000016">
    <property type="entry name" value="Protein phosphatase 2C"/>
    <property type="match status" value="1"/>
</dbReference>
<dbReference type="InterPro" id="IPR036457">
    <property type="entry name" value="PPM-type-like_dom_sf"/>
</dbReference>
<dbReference type="InterPro" id="IPR001932">
    <property type="entry name" value="PPM-type_phosphatase-like_dom"/>
</dbReference>
<proteinExistence type="inferred from homology"/>
<evidence type="ECO:0000256" key="4">
    <source>
        <dbReference type="ARBA" id="ARBA00013081"/>
    </source>
</evidence>
<dbReference type="FunCoup" id="A0A4Q1BI83">
    <property type="interactions" value="818"/>
</dbReference>
<dbReference type="AlphaFoldDB" id="A0A4Q1BI83"/>
<comment type="catalytic activity">
    <reaction evidence="9">
        <text>O-phospho-L-threonyl-[protein] + H2O = L-threonyl-[protein] + phosphate</text>
        <dbReference type="Rhea" id="RHEA:47004"/>
        <dbReference type="Rhea" id="RHEA-COMP:11060"/>
        <dbReference type="Rhea" id="RHEA-COMP:11605"/>
        <dbReference type="ChEBI" id="CHEBI:15377"/>
        <dbReference type="ChEBI" id="CHEBI:30013"/>
        <dbReference type="ChEBI" id="CHEBI:43474"/>
        <dbReference type="ChEBI" id="CHEBI:61977"/>
        <dbReference type="EC" id="3.1.3.16"/>
    </reaction>
    <physiologicalReaction direction="left-to-right" evidence="9">
        <dbReference type="Rhea" id="RHEA:47005"/>
    </physiologicalReaction>
</comment>
<keyword evidence="6 10" id="KW-0378">Hydrolase</keyword>